<feature type="compositionally biased region" description="Polar residues" evidence="1">
    <location>
        <begin position="90"/>
        <end position="103"/>
    </location>
</feature>
<dbReference type="InterPro" id="IPR029071">
    <property type="entry name" value="Ubiquitin-like_domsf"/>
</dbReference>
<dbReference type="EMBL" id="AXCR01000006">
    <property type="protein sequence ID" value="KJR86197.1"/>
    <property type="molecule type" value="Genomic_DNA"/>
</dbReference>
<feature type="compositionally biased region" description="Basic residues" evidence="1">
    <location>
        <begin position="148"/>
        <end position="158"/>
    </location>
</feature>
<feature type="region of interest" description="Disordered" evidence="1">
    <location>
        <begin position="290"/>
        <end position="368"/>
    </location>
</feature>
<dbReference type="GeneID" id="27664508"/>
<feature type="compositionally biased region" description="Low complexity" evidence="1">
    <location>
        <begin position="301"/>
        <end position="341"/>
    </location>
</feature>
<dbReference type="Proteomes" id="UP000033710">
    <property type="component" value="Unassembled WGS sequence"/>
</dbReference>
<evidence type="ECO:0000256" key="1">
    <source>
        <dbReference type="SAM" id="MobiDB-lite"/>
    </source>
</evidence>
<accession>A0A0F2M984</accession>
<reference evidence="3 4" key="1">
    <citation type="journal article" date="2014" name="BMC Genomics">
        <title>Comparative genomics of the major fungal agents of human and animal Sporotrichosis: Sporothrix schenckii and Sporothrix brasiliensis.</title>
        <authorList>
            <person name="Teixeira M.M."/>
            <person name="de Almeida L.G."/>
            <person name="Kubitschek-Barreira P."/>
            <person name="Alves F.L."/>
            <person name="Kioshima E.S."/>
            <person name="Abadio A.K."/>
            <person name="Fernandes L."/>
            <person name="Derengowski L.S."/>
            <person name="Ferreira K.S."/>
            <person name="Souza R.C."/>
            <person name="Ruiz J.C."/>
            <person name="de Andrade N.C."/>
            <person name="Paes H.C."/>
            <person name="Nicola A.M."/>
            <person name="Albuquerque P."/>
            <person name="Gerber A.L."/>
            <person name="Martins V.P."/>
            <person name="Peconick L.D."/>
            <person name="Neto A.V."/>
            <person name="Chaucanez C.B."/>
            <person name="Silva P.A."/>
            <person name="Cunha O.L."/>
            <person name="de Oliveira F.F."/>
            <person name="dos Santos T.C."/>
            <person name="Barros A.L."/>
            <person name="Soares M.A."/>
            <person name="de Oliveira L.M."/>
            <person name="Marini M.M."/>
            <person name="Villalobos-Duno H."/>
            <person name="Cunha M.M."/>
            <person name="de Hoog S."/>
            <person name="da Silveira J.F."/>
            <person name="Henrissat B."/>
            <person name="Nino-Vega G.A."/>
            <person name="Cisalpino P.S."/>
            <person name="Mora-Montes H.M."/>
            <person name="Almeida S.R."/>
            <person name="Stajich J.E."/>
            <person name="Lopes-Bezerra L.M."/>
            <person name="Vasconcelos A.T."/>
            <person name="Felipe M.S."/>
        </authorList>
    </citation>
    <scope>NUCLEOTIDE SEQUENCE [LARGE SCALE GENOMIC DNA]</scope>
    <source>
        <strain evidence="3 4">1099-18</strain>
    </source>
</reference>
<feature type="compositionally biased region" description="Pro residues" evidence="1">
    <location>
        <begin position="342"/>
        <end position="351"/>
    </location>
</feature>
<feature type="region of interest" description="Disordered" evidence="1">
    <location>
        <begin position="501"/>
        <end position="547"/>
    </location>
</feature>
<dbReference type="SUPFAM" id="SSF54236">
    <property type="entry name" value="Ubiquitin-like"/>
    <property type="match status" value="1"/>
</dbReference>
<feature type="compositionally biased region" description="Basic and acidic residues" evidence="1">
    <location>
        <begin position="72"/>
        <end position="81"/>
    </location>
</feature>
<dbReference type="AlphaFoldDB" id="A0A0F2M984"/>
<dbReference type="Pfam" id="PF11976">
    <property type="entry name" value="Rad60-SLD"/>
    <property type="match status" value="1"/>
</dbReference>
<feature type="compositionally biased region" description="Gly residues" evidence="1">
    <location>
        <begin position="526"/>
        <end position="538"/>
    </location>
</feature>
<gene>
    <name evidence="3" type="ORF">SPSK_02359</name>
</gene>
<feature type="region of interest" description="Disordered" evidence="1">
    <location>
        <begin position="72"/>
        <end position="264"/>
    </location>
</feature>
<feature type="compositionally biased region" description="Acidic residues" evidence="1">
    <location>
        <begin position="225"/>
        <end position="235"/>
    </location>
</feature>
<proteinExistence type="predicted"/>
<feature type="domain" description="Ubiquitin-like" evidence="2">
    <location>
        <begin position="550"/>
        <end position="622"/>
    </location>
</feature>
<dbReference type="InterPro" id="IPR000626">
    <property type="entry name" value="Ubiquitin-like_dom"/>
</dbReference>
<dbReference type="Gene3D" id="3.10.20.90">
    <property type="entry name" value="Phosphatidylinositol 3-kinase Catalytic Subunit, Chain A, domain 1"/>
    <property type="match status" value="1"/>
</dbReference>
<feature type="compositionally biased region" description="Acidic residues" evidence="1">
    <location>
        <begin position="505"/>
        <end position="518"/>
    </location>
</feature>
<comment type="caution">
    <text evidence="3">The sequence shown here is derived from an EMBL/GenBank/DDBJ whole genome shotgun (WGS) entry which is preliminary data.</text>
</comment>
<dbReference type="RefSeq" id="XP_016588873.1">
    <property type="nucleotide sequence ID" value="XM_016729231.1"/>
</dbReference>
<dbReference type="OrthoDB" id="3365399at2759"/>
<evidence type="ECO:0000313" key="4">
    <source>
        <dbReference type="Proteomes" id="UP000033710"/>
    </source>
</evidence>
<evidence type="ECO:0000313" key="3">
    <source>
        <dbReference type="EMBL" id="KJR86197.1"/>
    </source>
</evidence>
<protein>
    <recommendedName>
        <fullName evidence="2">Ubiquitin-like domain-containing protein</fullName>
    </recommendedName>
</protein>
<feature type="compositionally biased region" description="Low complexity" evidence="1">
    <location>
        <begin position="195"/>
        <end position="211"/>
    </location>
</feature>
<organism evidence="3 4">
    <name type="scientific">Sporothrix schenckii 1099-18</name>
    <dbReference type="NCBI Taxonomy" id="1397361"/>
    <lineage>
        <taxon>Eukaryota</taxon>
        <taxon>Fungi</taxon>
        <taxon>Dikarya</taxon>
        <taxon>Ascomycota</taxon>
        <taxon>Pezizomycotina</taxon>
        <taxon>Sordariomycetes</taxon>
        <taxon>Sordariomycetidae</taxon>
        <taxon>Ophiostomatales</taxon>
        <taxon>Ophiostomataceae</taxon>
        <taxon>Sporothrix</taxon>
    </lineage>
</organism>
<dbReference type="KEGG" id="ssck:SPSK_02359"/>
<dbReference type="PROSITE" id="PS50053">
    <property type="entry name" value="UBIQUITIN_2"/>
    <property type="match status" value="1"/>
</dbReference>
<reference evidence="3 4" key="2">
    <citation type="journal article" date="2015" name="Eukaryot. Cell">
        <title>Asexual propagation of a virulent clone complex in a human and feline outbreak of sporotrichosis.</title>
        <authorList>
            <person name="Teixeira Mde M."/>
            <person name="Rodrigues A.M."/>
            <person name="Tsui C.K."/>
            <person name="de Almeida L.G."/>
            <person name="Van Diepeningen A.D."/>
            <person name="van den Ende B.G."/>
            <person name="Fernandes G.F."/>
            <person name="Kano R."/>
            <person name="Hamelin R.C."/>
            <person name="Lopes-Bezerra L.M."/>
            <person name="Vasconcelos A.T."/>
            <person name="de Hoog S."/>
            <person name="de Camargo Z.P."/>
            <person name="Felipe M.S."/>
        </authorList>
    </citation>
    <scope>NUCLEOTIDE SEQUENCE [LARGE SCALE GENOMIC DNA]</scope>
    <source>
        <strain evidence="3 4">1099-18</strain>
    </source>
</reference>
<dbReference type="VEuPathDB" id="FungiDB:SPSK_02359"/>
<name>A0A0F2M984_SPOSC</name>
<feature type="compositionally biased region" description="Basic and acidic residues" evidence="1">
    <location>
        <begin position="119"/>
        <end position="131"/>
    </location>
</feature>
<dbReference type="InterPro" id="IPR022617">
    <property type="entry name" value="Rad60/SUMO-like_dom"/>
</dbReference>
<sequence length="622" mass="66527">MEPPAPEQASKPPPRVAADRNRKLSALLASIDADLDLELTAKAAAPAADDSGVNAFRRAKFFFPKVLEEQRKAKEAREAAAAKKLKAKGSETQPPTVRSSSSPDRPRGTDHVSKRRKVSHETADGKAKALHDSPSPAGSPLANSPSRHDRRTGARHARSVSLSSGSPSPPPPSRLDKGKARATAHSVNADVVYATNTNTSSPPPTRQQTSTGGADKDASVVLIESTDDSDSDDDVQPYRPPDRMAPVVSRRDRDEGDVVDEVTDPEFREYIERARDKAAKARQDAELDAVFGDELSQGPKAGATFSSNTTASTNATSASQATTASMGQSGDTGTAPAMAETTPPPPPPQPAQPRTTTIASSQPASSDQQYRVFITSHLPKEVPPLLATMRMDQEMRYARNAYLHHAAKHNVHLSDEAAQRTLLTWKGSKIYNFTTGASLGVQPDAKGRFRDYDSMAMVAADAGAGKPAAGFQSGGLHLEIWTEDRYAAYLQAEERRRRRNLGELVEGDMSSDGDDDVEDGRRGASRGPGGGPSGGPGQGPESASANSTRIRLVLASRAHEKLKITAHGDTTIETLATAFRLQRGIEPDKTVAIMWDGDELEGSMTVGEAEMEDMDSVEVYIR</sequence>
<evidence type="ECO:0000259" key="2">
    <source>
        <dbReference type="PROSITE" id="PS50053"/>
    </source>
</evidence>